<dbReference type="InterPro" id="IPR006822">
    <property type="entry name" value="Coatomer_esu"/>
</dbReference>
<evidence type="ECO:0000256" key="9">
    <source>
        <dbReference type="ARBA" id="ARBA00023136"/>
    </source>
</evidence>
<evidence type="ECO:0000256" key="7">
    <source>
        <dbReference type="ARBA" id="ARBA00022927"/>
    </source>
</evidence>
<evidence type="ECO:0000256" key="3">
    <source>
        <dbReference type="ARBA" id="ARBA00008827"/>
    </source>
</evidence>
<comment type="similarity">
    <text evidence="3">Belongs to the COPE family.</text>
</comment>
<accession>A0A2T9YBE9</accession>
<comment type="caution">
    <text evidence="11">The sequence shown here is derived from an EMBL/GenBank/DDBJ whole genome shotgun (WGS) entry which is preliminary data.</text>
</comment>
<dbReference type="STRING" id="133385.A0A2T9YBE9"/>
<protein>
    <recommendedName>
        <fullName evidence="13">Coatomer subunit epsilon</fullName>
    </recommendedName>
</protein>
<keyword evidence="5" id="KW-0963">Cytoplasm</keyword>
<dbReference type="GO" id="GO:0015031">
    <property type="term" value="P:protein transport"/>
    <property type="evidence" value="ECO:0007669"/>
    <property type="project" value="UniProtKB-KW"/>
</dbReference>
<dbReference type="GO" id="GO:0006891">
    <property type="term" value="P:intra-Golgi vesicle-mediated transport"/>
    <property type="evidence" value="ECO:0007669"/>
    <property type="project" value="TreeGrafter"/>
</dbReference>
<dbReference type="Gene3D" id="1.25.40.10">
    <property type="entry name" value="Tetratricopeptide repeat domain"/>
    <property type="match status" value="2"/>
</dbReference>
<dbReference type="InterPro" id="IPR011990">
    <property type="entry name" value="TPR-like_helical_dom_sf"/>
</dbReference>
<proteinExistence type="inferred from homology"/>
<keyword evidence="8" id="KW-0333">Golgi apparatus</keyword>
<dbReference type="PANTHER" id="PTHR10805:SF0">
    <property type="entry name" value="COATOMER SUBUNIT EPSILON"/>
    <property type="match status" value="1"/>
</dbReference>
<dbReference type="GO" id="GO:0005198">
    <property type="term" value="F:structural molecule activity"/>
    <property type="evidence" value="ECO:0007669"/>
    <property type="project" value="InterPro"/>
</dbReference>
<keyword evidence="6" id="KW-0931">ER-Golgi transport</keyword>
<comment type="subcellular location">
    <subcellularLocation>
        <location evidence="2">Cytoplasmic vesicle</location>
        <location evidence="2">COPI-coated vesicle membrane</location>
        <topology evidence="2">Peripheral membrane protein</topology>
        <orientation evidence="2">Cytoplasmic side</orientation>
    </subcellularLocation>
    <subcellularLocation>
        <location evidence="1">Golgi apparatus membrane</location>
        <topology evidence="1">Peripheral membrane protein</topology>
        <orientation evidence="1">Cytoplasmic side</orientation>
    </subcellularLocation>
</comment>
<evidence type="ECO:0000256" key="8">
    <source>
        <dbReference type="ARBA" id="ARBA00023034"/>
    </source>
</evidence>
<dbReference type="GO" id="GO:0006890">
    <property type="term" value="P:retrograde vesicle-mediated transport, Golgi to endoplasmic reticulum"/>
    <property type="evidence" value="ECO:0007669"/>
    <property type="project" value="InterPro"/>
</dbReference>
<dbReference type="Proteomes" id="UP000245383">
    <property type="component" value="Unassembled WGS sequence"/>
</dbReference>
<evidence type="ECO:0008006" key="13">
    <source>
        <dbReference type="Google" id="ProtNLM"/>
    </source>
</evidence>
<keyword evidence="4" id="KW-0813">Transport</keyword>
<evidence type="ECO:0000256" key="6">
    <source>
        <dbReference type="ARBA" id="ARBA00022892"/>
    </source>
</evidence>
<dbReference type="GO" id="GO:0006888">
    <property type="term" value="P:endoplasmic reticulum to Golgi vesicle-mediated transport"/>
    <property type="evidence" value="ECO:0007669"/>
    <property type="project" value="TreeGrafter"/>
</dbReference>
<dbReference type="PANTHER" id="PTHR10805">
    <property type="entry name" value="COATOMER SUBUNIT EPSILON"/>
    <property type="match status" value="1"/>
</dbReference>
<dbReference type="Pfam" id="PF04733">
    <property type="entry name" value="Coatomer_E"/>
    <property type="match status" value="1"/>
</dbReference>
<reference evidence="11 12" key="1">
    <citation type="journal article" date="2018" name="MBio">
        <title>Comparative Genomics Reveals the Core Gene Toolbox for the Fungus-Insect Symbiosis.</title>
        <authorList>
            <person name="Wang Y."/>
            <person name="Stata M."/>
            <person name="Wang W."/>
            <person name="Stajich J.E."/>
            <person name="White M.M."/>
            <person name="Moncalvo J.M."/>
        </authorList>
    </citation>
    <scope>NUCLEOTIDE SEQUENCE [LARGE SCALE GENOMIC DNA]</scope>
    <source>
        <strain evidence="11 12">SWE-8-4</strain>
    </source>
</reference>
<evidence type="ECO:0000313" key="11">
    <source>
        <dbReference type="EMBL" id="PVU89645.1"/>
    </source>
</evidence>
<dbReference type="AlphaFoldDB" id="A0A2T9YBE9"/>
<sequence length="115" mass="13175">MAEKLVEDSKSLFEENPIYHLAESWVFLYSDSRLAEKAFYAFEELATNSSSLSDNNNPDTLSNLVISSSLNEKETYSQTLNQLQEQHPNYSFLVDMKEKGALFDSLCQDFMKNKA</sequence>
<keyword evidence="10" id="KW-0968">Cytoplasmic vesicle</keyword>
<evidence type="ECO:0000256" key="1">
    <source>
        <dbReference type="ARBA" id="ARBA00004255"/>
    </source>
</evidence>
<evidence type="ECO:0000256" key="2">
    <source>
        <dbReference type="ARBA" id="ARBA00004347"/>
    </source>
</evidence>
<dbReference type="EMBL" id="MBFR01000304">
    <property type="protein sequence ID" value="PVU89645.1"/>
    <property type="molecule type" value="Genomic_DNA"/>
</dbReference>
<organism evidence="11 12">
    <name type="scientific">Smittium simulii</name>
    <dbReference type="NCBI Taxonomy" id="133385"/>
    <lineage>
        <taxon>Eukaryota</taxon>
        <taxon>Fungi</taxon>
        <taxon>Fungi incertae sedis</taxon>
        <taxon>Zoopagomycota</taxon>
        <taxon>Kickxellomycotina</taxon>
        <taxon>Harpellomycetes</taxon>
        <taxon>Harpellales</taxon>
        <taxon>Legeriomycetaceae</taxon>
        <taxon>Smittium</taxon>
    </lineage>
</organism>
<name>A0A2T9YBE9_9FUNG</name>
<keyword evidence="12" id="KW-1185">Reference proteome</keyword>
<keyword evidence="7" id="KW-0653">Protein transport</keyword>
<evidence type="ECO:0000256" key="5">
    <source>
        <dbReference type="ARBA" id="ARBA00022490"/>
    </source>
</evidence>
<evidence type="ECO:0000313" key="12">
    <source>
        <dbReference type="Proteomes" id="UP000245383"/>
    </source>
</evidence>
<dbReference type="GO" id="GO:0000139">
    <property type="term" value="C:Golgi membrane"/>
    <property type="evidence" value="ECO:0007669"/>
    <property type="project" value="UniProtKB-SubCell"/>
</dbReference>
<dbReference type="GO" id="GO:0030126">
    <property type="term" value="C:COPI vesicle coat"/>
    <property type="evidence" value="ECO:0007669"/>
    <property type="project" value="TreeGrafter"/>
</dbReference>
<keyword evidence="9" id="KW-0472">Membrane</keyword>
<evidence type="ECO:0000256" key="4">
    <source>
        <dbReference type="ARBA" id="ARBA00022448"/>
    </source>
</evidence>
<evidence type="ECO:0000256" key="10">
    <source>
        <dbReference type="ARBA" id="ARBA00023329"/>
    </source>
</evidence>
<gene>
    <name evidence="11" type="ORF">BB561_005234</name>
</gene>